<accession>A0ABQ7HWU8</accession>
<dbReference type="EMBL" id="SBIQ01000210">
    <property type="protein sequence ID" value="KAF7682635.1"/>
    <property type="molecule type" value="Genomic_DNA"/>
</dbReference>
<name>A0ABQ7HWU8_9MICR</name>
<sequence length="438" mass="51481">MLLLEDRLKLYLKDVYTAHISNIRTILAGIIWYSIWNPDSFDLFSVGFYLAAIPYICITCDLKVIYFLIGCYISFHNEFKIIPMMFLYTSCIITYCLRKIVSDISTSYNKHMGFIMTLSISMYVCFMYYYQLSITLLYSLILYIMILLYSTYIIIIKEFPEGNKNILYHGTFLHIIIHKSKISVPLPKLSTIEINLDHIRLKNLSSNTMEWGREIFNKWTPPRQPGIPLDGSSFTSEDERLSWQGEIVNFIPKSTICNFASRNRTIVMQNICYYANTYFIESRKFIFGYHIITKFELDEIRQFVQDDEIIVSVFARGGWLECFLRERGLNIIVTDNTARQDYKAAIKWLPDIRNITNVINIIQEFTEANVLIINRPPPPNAENNVLTLLNHFTGSKVILFDHRLHPNVVNVLNEKYKQVETKSKPIYEYSNMYFYVKK</sequence>
<comment type="caution">
    <text evidence="2">The sequence shown here is derived from an EMBL/GenBank/DDBJ whole genome shotgun (WGS) entry which is preliminary data.</text>
</comment>
<keyword evidence="1" id="KW-0472">Membrane</keyword>
<gene>
    <name evidence="2" type="ORF">TCON_2159</name>
</gene>
<dbReference type="Proteomes" id="UP001516464">
    <property type="component" value="Unassembled WGS sequence"/>
</dbReference>
<feature type="transmembrane region" description="Helical" evidence="1">
    <location>
        <begin position="136"/>
        <end position="155"/>
    </location>
</feature>
<reference evidence="2 3" key="1">
    <citation type="submission" date="2019-01" db="EMBL/GenBank/DDBJ databases">
        <title>Genomes sequencing and comparative genomics of infectious freshwater microsporidia, Cucumispora dikerogammari and Thelohania contejeani.</title>
        <authorList>
            <person name="Cormier A."/>
            <person name="Giraud I."/>
            <person name="Wattier R."/>
            <person name="Teixeira M."/>
            <person name="Grandjean F."/>
            <person name="Rigaud T."/>
            <person name="Cordaux R."/>
        </authorList>
    </citation>
    <scope>NUCLEOTIDE SEQUENCE [LARGE SCALE GENOMIC DNA]</scope>
    <source>
        <strain evidence="2">T1</strain>
        <tissue evidence="2">Spores</tissue>
    </source>
</reference>
<feature type="transmembrane region" description="Helical" evidence="1">
    <location>
        <begin position="16"/>
        <end position="36"/>
    </location>
</feature>
<feature type="transmembrane region" description="Helical" evidence="1">
    <location>
        <begin position="81"/>
        <end position="101"/>
    </location>
</feature>
<evidence type="ECO:0000313" key="2">
    <source>
        <dbReference type="EMBL" id="KAF7682635.1"/>
    </source>
</evidence>
<organism evidence="2 3">
    <name type="scientific">Astathelohania contejeani</name>
    <dbReference type="NCBI Taxonomy" id="164912"/>
    <lineage>
        <taxon>Eukaryota</taxon>
        <taxon>Fungi</taxon>
        <taxon>Fungi incertae sedis</taxon>
        <taxon>Microsporidia</taxon>
        <taxon>Astathelohaniidae</taxon>
        <taxon>Astathelohania</taxon>
    </lineage>
</organism>
<proteinExistence type="predicted"/>
<keyword evidence="1" id="KW-1133">Transmembrane helix</keyword>
<protein>
    <submittedName>
        <fullName evidence="2">Uncharacterized protein</fullName>
    </submittedName>
</protein>
<keyword evidence="1" id="KW-0812">Transmembrane</keyword>
<evidence type="ECO:0000256" key="1">
    <source>
        <dbReference type="SAM" id="Phobius"/>
    </source>
</evidence>
<keyword evidence="3" id="KW-1185">Reference proteome</keyword>
<feature type="transmembrane region" description="Helical" evidence="1">
    <location>
        <begin position="48"/>
        <end position="75"/>
    </location>
</feature>
<evidence type="ECO:0000313" key="3">
    <source>
        <dbReference type="Proteomes" id="UP001516464"/>
    </source>
</evidence>
<feature type="transmembrane region" description="Helical" evidence="1">
    <location>
        <begin position="113"/>
        <end position="130"/>
    </location>
</feature>